<sequence length="126" mass="14320">MLKGLEEHNESTITMLENEQGKYGAPQIGAIKLRRCYANRYDLTTETLRSKRSATKQLELRRTGTDRKERTTTEHCAHNPLYCHTQNASQKDNMQSTSTARTRNNGISGVWGRVYLLHPKPRAGSS</sequence>
<proteinExistence type="predicted"/>
<evidence type="ECO:0000313" key="3">
    <source>
        <dbReference type="Proteomes" id="UP000828390"/>
    </source>
</evidence>
<feature type="region of interest" description="Disordered" evidence="1">
    <location>
        <begin position="53"/>
        <end position="75"/>
    </location>
</feature>
<dbReference type="Proteomes" id="UP000828390">
    <property type="component" value="Unassembled WGS sequence"/>
</dbReference>
<name>A0A9D4GWA4_DREPO</name>
<reference evidence="2" key="2">
    <citation type="submission" date="2020-11" db="EMBL/GenBank/DDBJ databases">
        <authorList>
            <person name="McCartney M.A."/>
            <person name="Auch B."/>
            <person name="Kono T."/>
            <person name="Mallez S."/>
            <person name="Becker A."/>
            <person name="Gohl D.M."/>
            <person name="Silverstein K.A.T."/>
            <person name="Koren S."/>
            <person name="Bechman K.B."/>
            <person name="Herman A."/>
            <person name="Abrahante J.E."/>
            <person name="Garbe J."/>
        </authorList>
    </citation>
    <scope>NUCLEOTIDE SEQUENCE</scope>
    <source>
        <strain evidence="2">Duluth1</strain>
        <tissue evidence="2">Whole animal</tissue>
    </source>
</reference>
<keyword evidence="3" id="KW-1185">Reference proteome</keyword>
<comment type="caution">
    <text evidence="2">The sequence shown here is derived from an EMBL/GenBank/DDBJ whole genome shotgun (WGS) entry which is preliminary data.</text>
</comment>
<evidence type="ECO:0000313" key="2">
    <source>
        <dbReference type="EMBL" id="KAH3821087.1"/>
    </source>
</evidence>
<organism evidence="2 3">
    <name type="scientific">Dreissena polymorpha</name>
    <name type="common">Zebra mussel</name>
    <name type="synonym">Mytilus polymorpha</name>
    <dbReference type="NCBI Taxonomy" id="45954"/>
    <lineage>
        <taxon>Eukaryota</taxon>
        <taxon>Metazoa</taxon>
        <taxon>Spiralia</taxon>
        <taxon>Lophotrochozoa</taxon>
        <taxon>Mollusca</taxon>
        <taxon>Bivalvia</taxon>
        <taxon>Autobranchia</taxon>
        <taxon>Heteroconchia</taxon>
        <taxon>Euheterodonta</taxon>
        <taxon>Imparidentia</taxon>
        <taxon>Neoheterodontei</taxon>
        <taxon>Myida</taxon>
        <taxon>Dreissenoidea</taxon>
        <taxon>Dreissenidae</taxon>
        <taxon>Dreissena</taxon>
    </lineage>
</organism>
<accession>A0A9D4GWA4</accession>
<reference evidence="2" key="1">
    <citation type="journal article" date="2019" name="bioRxiv">
        <title>The Genome of the Zebra Mussel, Dreissena polymorpha: A Resource for Invasive Species Research.</title>
        <authorList>
            <person name="McCartney M.A."/>
            <person name="Auch B."/>
            <person name="Kono T."/>
            <person name="Mallez S."/>
            <person name="Zhang Y."/>
            <person name="Obille A."/>
            <person name="Becker A."/>
            <person name="Abrahante J.E."/>
            <person name="Garbe J."/>
            <person name="Badalamenti J.P."/>
            <person name="Herman A."/>
            <person name="Mangelson H."/>
            <person name="Liachko I."/>
            <person name="Sullivan S."/>
            <person name="Sone E.D."/>
            <person name="Koren S."/>
            <person name="Silverstein K.A.T."/>
            <person name="Beckman K.B."/>
            <person name="Gohl D.M."/>
        </authorList>
    </citation>
    <scope>NUCLEOTIDE SEQUENCE</scope>
    <source>
        <strain evidence="2">Duluth1</strain>
        <tissue evidence="2">Whole animal</tissue>
    </source>
</reference>
<dbReference type="AlphaFoldDB" id="A0A9D4GWA4"/>
<evidence type="ECO:0000256" key="1">
    <source>
        <dbReference type="SAM" id="MobiDB-lite"/>
    </source>
</evidence>
<feature type="compositionally biased region" description="Basic and acidic residues" evidence="1">
    <location>
        <begin position="58"/>
        <end position="75"/>
    </location>
</feature>
<protein>
    <submittedName>
        <fullName evidence="2">Uncharacterized protein</fullName>
    </submittedName>
</protein>
<dbReference type="EMBL" id="JAIWYP010000005">
    <property type="protein sequence ID" value="KAH3821087.1"/>
    <property type="molecule type" value="Genomic_DNA"/>
</dbReference>
<gene>
    <name evidence="2" type="ORF">DPMN_122844</name>
</gene>